<evidence type="ECO:0000259" key="1">
    <source>
        <dbReference type="Pfam" id="PF00534"/>
    </source>
</evidence>
<dbReference type="AlphaFoldDB" id="A0A0R2I059"/>
<name>A0A0R2I059_9LACO</name>
<dbReference type="InterPro" id="IPR001296">
    <property type="entry name" value="Glyco_trans_1"/>
</dbReference>
<dbReference type="EMBL" id="JQBW01000010">
    <property type="protein sequence ID" value="KRN58360.1"/>
    <property type="molecule type" value="Genomic_DNA"/>
</dbReference>
<dbReference type="Gene3D" id="3.40.50.2000">
    <property type="entry name" value="Glycogen Phosphorylase B"/>
    <property type="match status" value="2"/>
</dbReference>
<reference evidence="2 3" key="1">
    <citation type="journal article" date="2015" name="Genome Announc.">
        <title>Expanding the biotechnology potential of lactobacilli through comparative genomics of 213 strains and associated genera.</title>
        <authorList>
            <person name="Sun Z."/>
            <person name="Harris H.M."/>
            <person name="McCann A."/>
            <person name="Guo C."/>
            <person name="Argimon S."/>
            <person name="Zhang W."/>
            <person name="Yang X."/>
            <person name="Jeffery I.B."/>
            <person name="Cooney J.C."/>
            <person name="Kagawa T.F."/>
            <person name="Liu W."/>
            <person name="Song Y."/>
            <person name="Salvetti E."/>
            <person name="Wrobel A."/>
            <person name="Rasinkangas P."/>
            <person name="Parkhill J."/>
            <person name="Rea M.C."/>
            <person name="O'Sullivan O."/>
            <person name="Ritari J."/>
            <person name="Douillard F.P."/>
            <person name="Paul Ross R."/>
            <person name="Yang R."/>
            <person name="Briner A.E."/>
            <person name="Felis G.E."/>
            <person name="de Vos W.M."/>
            <person name="Barrangou R."/>
            <person name="Klaenhammer T.R."/>
            <person name="Caufield P.W."/>
            <person name="Cui Y."/>
            <person name="Zhang H."/>
            <person name="O'Toole P.W."/>
        </authorList>
    </citation>
    <scope>NUCLEOTIDE SEQUENCE [LARGE SCALE GENOMIC DNA]</scope>
    <source>
        <strain evidence="2 3">DSM 17896</strain>
    </source>
</reference>
<protein>
    <recommendedName>
        <fullName evidence="1">Glycosyl transferase family 1 domain-containing protein</fullName>
    </recommendedName>
</protein>
<evidence type="ECO:0000313" key="2">
    <source>
        <dbReference type="EMBL" id="KRN58360.1"/>
    </source>
</evidence>
<dbReference type="Proteomes" id="UP000050934">
    <property type="component" value="Unassembled WGS sequence"/>
</dbReference>
<dbReference type="GO" id="GO:0016757">
    <property type="term" value="F:glycosyltransferase activity"/>
    <property type="evidence" value="ECO:0007669"/>
    <property type="project" value="InterPro"/>
</dbReference>
<dbReference type="STRING" id="396268.IV45_GL000806"/>
<evidence type="ECO:0000313" key="3">
    <source>
        <dbReference type="Proteomes" id="UP000050934"/>
    </source>
</evidence>
<comment type="caution">
    <text evidence="2">The sequence shown here is derived from an EMBL/GenBank/DDBJ whole genome shotgun (WGS) entry which is preliminary data.</text>
</comment>
<dbReference type="PANTHER" id="PTHR45871:SF1">
    <property type="entry name" value="PHOSPHATIDYLINOSITOL N-ACETYLGLUCOSAMINYLTRANSFERASE SUBUNIT A"/>
    <property type="match status" value="1"/>
</dbReference>
<keyword evidence="3" id="KW-1185">Reference proteome</keyword>
<accession>A0A0R2I059</accession>
<organism evidence="2 3">
    <name type="scientific">Limosilactobacillus secaliphilus</name>
    <dbReference type="NCBI Taxonomy" id="396268"/>
    <lineage>
        <taxon>Bacteria</taxon>
        <taxon>Bacillati</taxon>
        <taxon>Bacillota</taxon>
        <taxon>Bacilli</taxon>
        <taxon>Lactobacillales</taxon>
        <taxon>Lactobacillaceae</taxon>
        <taxon>Limosilactobacillus</taxon>
    </lineage>
</organism>
<dbReference type="Pfam" id="PF00534">
    <property type="entry name" value="Glycos_transf_1"/>
    <property type="match status" value="1"/>
</dbReference>
<dbReference type="PATRIC" id="fig|396268.3.peg.817"/>
<dbReference type="PANTHER" id="PTHR45871">
    <property type="entry name" value="N-ACETYLGLUCOSAMINYL-PHOSPHATIDYLINOSITOL BIOSYNTHETIC PROTEIN"/>
    <property type="match status" value="1"/>
</dbReference>
<sequence length="363" mass="41329">MFTKRSSVVYLKYNKVFLICNYCADYGGNFLASFDYLANKLLSRGVIVYFVFPKESQSKNWEIDLSKYRVIYCNFNYKNIVDVVSRHLNKNDSAVIHLNFVSSLILTKFKTAINNRTRYVFHQHMAVNFGAKQIIKGIVLRLCAPKDVAYIGVSPKVYRDVKKEMGGNKSYLVLNAIDTDRLTTSTEKKSNDILIFGTDFMRKGVDLAIAAIKNTKISRACNLLVVTHNQKSARQLIINKFNEIPNFVKILPPSQNVEKLYKHAFLFLSPSRLEAFGYAVVEAAYSGDQVIISDVSGQNVLSKIPGVKMIQSENIQQLRSTIINAYENRKGNRKKANAAAHEYIDSHYSLEHWTCNILKIYDA</sequence>
<dbReference type="CDD" id="cd03801">
    <property type="entry name" value="GT4_PimA-like"/>
    <property type="match status" value="1"/>
</dbReference>
<dbReference type="SUPFAM" id="SSF53756">
    <property type="entry name" value="UDP-Glycosyltransferase/glycogen phosphorylase"/>
    <property type="match status" value="1"/>
</dbReference>
<feature type="domain" description="Glycosyl transferase family 1" evidence="1">
    <location>
        <begin position="186"/>
        <end position="337"/>
    </location>
</feature>
<proteinExistence type="predicted"/>
<gene>
    <name evidence="2" type="ORF">IV45_GL000806</name>
</gene>